<feature type="compositionally biased region" description="Basic and acidic residues" evidence="1">
    <location>
        <begin position="54"/>
        <end position="68"/>
    </location>
</feature>
<reference evidence="3" key="1">
    <citation type="journal article" date="2010" name="Genome Res.">
        <title>Population genomic sequencing of Coccidioides fungi reveals recent hybridization and transposon control.</title>
        <authorList>
            <person name="Neafsey D.E."/>
            <person name="Barker B.M."/>
            <person name="Sharpton T.J."/>
            <person name="Stajich J.E."/>
            <person name="Park D.J."/>
            <person name="Whiston E."/>
            <person name="Hung C.-Y."/>
            <person name="McMahan C."/>
            <person name="White J."/>
            <person name="Sykes S."/>
            <person name="Heiman D."/>
            <person name="Young S."/>
            <person name="Zeng Q."/>
            <person name="Abouelleil A."/>
            <person name="Aftuck L."/>
            <person name="Bessette D."/>
            <person name="Brown A."/>
            <person name="FitzGerald M."/>
            <person name="Lui A."/>
            <person name="Macdonald J.P."/>
            <person name="Priest M."/>
            <person name="Orbach M.J."/>
            <person name="Galgiani J.N."/>
            <person name="Kirkland T.N."/>
            <person name="Cole G.T."/>
            <person name="Birren B.W."/>
            <person name="Henn M.R."/>
            <person name="Taylor J.W."/>
            <person name="Rounsley S.D."/>
        </authorList>
    </citation>
    <scope>NUCLEOTIDE SEQUENCE [LARGE SCALE GENOMIC DNA]</scope>
    <source>
        <strain evidence="3">RMSCC 2394</strain>
    </source>
</reference>
<proteinExistence type="predicted"/>
<dbReference type="AlphaFoldDB" id="A0A0J6YIA2"/>
<dbReference type="EMBL" id="DS028097">
    <property type="protein sequence ID" value="KMP08406.1"/>
    <property type="molecule type" value="Genomic_DNA"/>
</dbReference>
<evidence type="ECO:0000313" key="3">
    <source>
        <dbReference type="Proteomes" id="UP000054565"/>
    </source>
</evidence>
<gene>
    <name evidence="2" type="ORF">CIRG_08087</name>
</gene>
<name>A0A0J6YIA2_COCIT</name>
<protein>
    <submittedName>
        <fullName evidence="2">Uncharacterized protein</fullName>
    </submittedName>
</protein>
<sequence length="119" mass="12862">MAINTYGVRARKEDSGTPSCRPGRSESGFPEDDDTRTVPAVPTGPFARINRRRRGDEGIPRKKVDDGIAHQTTLSIASGQNGTGRHQLQLPQPTPQPSNLNRLNSGQLIPGINSNPPEL</sequence>
<feature type="compositionally biased region" description="Polar residues" evidence="1">
    <location>
        <begin position="70"/>
        <end position="86"/>
    </location>
</feature>
<accession>A0A0J6YIA2</accession>
<dbReference type="Proteomes" id="UP000054565">
    <property type="component" value="Unassembled WGS sequence"/>
</dbReference>
<organism evidence="2 3">
    <name type="scientific">Coccidioides immitis RMSCC 2394</name>
    <dbReference type="NCBI Taxonomy" id="404692"/>
    <lineage>
        <taxon>Eukaryota</taxon>
        <taxon>Fungi</taxon>
        <taxon>Dikarya</taxon>
        <taxon>Ascomycota</taxon>
        <taxon>Pezizomycotina</taxon>
        <taxon>Eurotiomycetes</taxon>
        <taxon>Eurotiomycetidae</taxon>
        <taxon>Onygenales</taxon>
        <taxon>Onygenaceae</taxon>
        <taxon>Coccidioides</taxon>
    </lineage>
</organism>
<feature type="compositionally biased region" description="Polar residues" evidence="1">
    <location>
        <begin position="98"/>
        <end position="119"/>
    </location>
</feature>
<evidence type="ECO:0000313" key="2">
    <source>
        <dbReference type="EMBL" id="KMP08406.1"/>
    </source>
</evidence>
<evidence type="ECO:0000256" key="1">
    <source>
        <dbReference type="SAM" id="MobiDB-lite"/>
    </source>
</evidence>
<feature type="region of interest" description="Disordered" evidence="1">
    <location>
        <begin position="1"/>
        <end position="119"/>
    </location>
</feature>